<dbReference type="SUPFAM" id="SSF81301">
    <property type="entry name" value="Nucleotidyltransferase"/>
    <property type="match status" value="1"/>
</dbReference>
<organism evidence="1 2">
    <name type="scientific">Microthyrium microscopicum</name>
    <dbReference type="NCBI Taxonomy" id="703497"/>
    <lineage>
        <taxon>Eukaryota</taxon>
        <taxon>Fungi</taxon>
        <taxon>Dikarya</taxon>
        <taxon>Ascomycota</taxon>
        <taxon>Pezizomycotina</taxon>
        <taxon>Dothideomycetes</taxon>
        <taxon>Dothideomycetes incertae sedis</taxon>
        <taxon>Microthyriales</taxon>
        <taxon>Microthyriaceae</taxon>
        <taxon>Microthyrium</taxon>
    </lineage>
</organism>
<evidence type="ECO:0000313" key="2">
    <source>
        <dbReference type="Proteomes" id="UP000799302"/>
    </source>
</evidence>
<accession>A0A6A6U5A7</accession>
<sequence>MNHQKLLIAEYDPEWPTYFNTIKSQLLTALANNRNDFISIEHVGSTAVPGLCAKPTIDIDIVACSKQQIMPIVNAITTSLPYVYLGEFGITDRHALKFTPTTRESGSIDAVDRHLYICAEGSVPLRNHLGLRQVLRENEEIRLEYACVKRELAETCEDTMIYSARKTGIIQKILTLAGTLTDEERKQIELDNKVMEEKVREAWKVRDVEISGSS</sequence>
<dbReference type="PANTHER" id="PTHR34822:SF1">
    <property type="entry name" value="GRPB FAMILY PROTEIN"/>
    <property type="match status" value="1"/>
</dbReference>
<dbReference type="AlphaFoldDB" id="A0A6A6U5A7"/>
<dbReference type="EMBL" id="MU004238">
    <property type="protein sequence ID" value="KAF2666617.1"/>
    <property type="molecule type" value="Genomic_DNA"/>
</dbReference>
<reference evidence="1" key="1">
    <citation type="journal article" date="2020" name="Stud. Mycol.">
        <title>101 Dothideomycetes genomes: a test case for predicting lifestyles and emergence of pathogens.</title>
        <authorList>
            <person name="Haridas S."/>
            <person name="Albert R."/>
            <person name="Binder M."/>
            <person name="Bloem J."/>
            <person name="Labutti K."/>
            <person name="Salamov A."/>
            <person name="Andreopoulos B."/>
            <person name="Baker S."/>
            <person name="Barry K."/>
            <person name="Bills G."/>
            <person name="Bluhm B."/>
            <person name="Cannon C."/>
            <person name="Castanera R."/>
            <person name="Culley D."/>
            <person name="Daum C."/>
            <person name="Ezra D."/>
            <person name="Gonzalez J."/>
            <person name="Henrissat B."/>
            <person name="Kuo A."/>
            <person name="Liang C."/>
            <person name="Lipzen A."/>
            <person name="Lutzoni F."/>
            <person name="Magnuson J."/>
            <person name="Mondo S."/>
            <person name="Nolan M."/>
            <person name="Ohm R."/>
            <person name="Pangilinan J."/>
            <person name="Park H.-J."/>
            <person name="Ramirez L."/>
            <person name="Alfaro M."/>
            <person name="Sun H."/>
            <person name="Tritt A."/>
            <person name="Yoshinaga Y."/>
            <person name="Zwiers L.-H."/>
            <person name="Turgeon B."/>
            <person name="Goodwin S."/>
            <person name="Spatafora J."/>
            <person name="Crous P."/>
            <person name="Grigoriev I."/>
        </authorList>
    </citation>
    <scope>NUCLEOTIDE SEQUENCE</scope>
    <source>
        <strain evidence="1">CBS 115976</strain>
    </source>
</reference>
<keyword evidence="2" id="KW-1185">Reference proteome</keyword>
<proteinExistence type="predicted"/>
<dbReference type="OrthoDB" id="630895at2759"/>
<dbReference type="Proteomes" id="UP000799302">
    <property type="component" value="Unassembled WGS sequence"/>
</dbReference>
<name>A0A6A6U5A7_9PEZI</name>
<dbReference type="Pfam" id="PF04229">
    <property type="entry name" value="GrpB"/>
    <property type="match status" value="1"/>
</dbReference>
<dbReference type="InterPro" id="IPR043519">
    <property type="entry name" value="NT_sf"/>
</dbReference>
<dbReference type="InterPro" id="IPR007344">
    <property type="entry name" value="GrpB/CoaE"/>
</dbReference>
<protein>
    <submittedName>
        <fullName evidence="1">Uncharacterized protein</fullName>
    </submittedName>
</protein>
<gene>
    <name evidence="1" type="ORF">BT63DRAFT_457568</name>
</gene>
<dbReference type="PANTHER" id="PTHR34822">
    <property type="entry name" value="GRPB DOMAIN PROTEIN (AFU_ORTHOLOGUE AFUA_1G01530)"/>
    <property type="match status" value="1"/>
</dbReference>
<evidence type="ECO:0000313" key="1">
    <source>
        <dbReference type="EMBL" id="KAF2666617.1"/>
    </source>
</evidence>
<dbReference type="Gene3D" id="3.30.460.10">
    <property type="entry name" value="Beta Polymerase, domain 2"/>
    <property type="match status" value="1"/>
</dbReference>